<feature type="compositionally biased region" description="Polar residues" evidence="9">
    <location>
        <begin position="278"/>
        <end position="291"/>
    </location>
</feature>
<keyword evidence="8" id="KW-0862">Zinc</keyword>
<dbReference type="InterPro" id="IPR035437">
    <property type="entry name" value="SNase_OB-fold_sf"/>
</dbReference>
<keyword evidence="14" id="KW-1185">Reference proteome</keyword>
<organism evidence="13 14">
    <name type="scientific">Mytilus edulis</name>
    <name type="common">Blue mussel</name>
    <dbReference type="NCBI Taxonomy" id="6550"/>
    <lineage>
        <taxon>Eukaryota</taxon>
        <taxon>Metazoa</taxon>
        <taxon>Spiralia</taxon>
        <taxon>Lophotrochozoa</taxon>
        <taxon>Mollusca</taxon>
        <taxon>Bivalvia</taxon>
        <taxon>Autobranchia</taxon>
        <taxon>Pteriomorphia</taxon>
        <taxon>Mytilida</taxon>
        <taxon>Mytiloidea</taxon>
        <taxon>Mytilidae</taxon>
        <taxon>Mytilinae</taxon>
        <taxon>Mytilus</taxon>
    </lineage>
</organism>
<keyword evidence="6" id="KW-0067">ATP-binding</keyword>
<feature type="domain" description="C3H1-type" evidence="10">
    <location>
        <begin position="1045"/>
        <end position="1073"/>
    </location>
</feature>
<evidence type="ECO:0000259" key="10">
    <source>
        <dbReference type="PROSITE" id="PS50103"/>
    </source>
</evidence>
<gene>
    <name evidence="13" type="ORF">MEDL_25335</name>
</gene>
<dbReference type="PANTHER" id="PTHR22655:SF2">
    <property type="entry name" value="ATP-DEPENDENT RNA HELICASE TDRD12-RELATED"/>
    <property type="match status" value="1"/>
</dbReference>
<dbReference type="CDD" id="cd20435">
    <property type="entry name" value="Tudor_TDRD12_rpt2"/>
    <property type="match status" value="1"/>
</dbReference>
<dbReference type="PROSITE" id="PS50103">
    <property type="entry name" value="ZF_C3H1"/>
    <property type="match status" value="1"/>
</dbReference>
<evidence type="ECO:0000256" key="8">
    <source>
        <dbReference type="PROSITE-ProRule" id="PRU00723"/>
    </source>
</evidence>
<dbReference type="PROSITE" id="PS50304">
    <property type="entry name" value="TUDOR"/>
    <property type="match status" value="1"/>
</dbReference>
<dbReference type="OrthoDB" id="249932at2759"/>
<evidence type="ECO:0000256" key="7">
    <source>
        <dbReference type="ARBA" id="ARBA00047984"/>
    </source>
</evidence>
<dbReference type="EMBL" id="CAJPWZ010001257">
    <property type="protein sequence ID" value="CAG2211319.1"/>
    <property type="molecule type" value="Genomic_DNA"/>
</dbReference>
<evidence type="ECO:0000256" key="3">
    <source>
        <dbReference type="ARBA" id="ARBA00022741"/>
    </source>
</evidence>
<evidence type="ECO:0000256" key="1">
    <source>
        <dbReference type="ARBA" id="ARBA00012552"/>
    </source>
</evidence>
<dbReference type="SUPFAM" id="SSF52540">
    <property type="entry name" value="P-loop containing nucleoside triphosphate hydrolases"/>
    <property type="match status" value="1"/>
</dbReference>
<feature type="domain" description="Helicase C-terminal" evidence="12">
    <location>
        <begin position="875"/>
        <end position="1035"/>
    </location>
</feature>
<keyword evidence="8" id="KW-0863">Zinc-finger</keyword>
<dbReference type="EC" id="3.6.4.13" evidence="1"/>
<dbReference type="PROSITE" id="PS51194">
    <property type="entry name" value="HELICASE_CTER"/>
    <property type="match status" value="1"/>
</dbReference>
<feature type="region of interest" description="Disordered" evidence="9">
    <location>
        <begin position="377"/>
        <end position="448"/>
    </location>
</feature>
<evidence type="ECO:0000256" key="2">
    <source>
        <dbReference type="ARBA" id="ARBA00022737"/>
    </source>
</evidence>
<feature type="domain" description="Tudor" evidence="11">
    <location>
        <begin position="1382"/>
        <end position="1441"/>
    </location>
</feature>
<dbReference type="Proteomes" id="UP000683360">
    <property type="component" value="Unassembled WGS sequence"/>
</dbReference>
<evidence type="ECO:0000259" key="11">
    <source>
        <dbReference type="PROSITE" id="PS50304"/>
    </source>
</evidence>
<dbReference type="Gene3D" id="2.30.30.140">
    <property type="match status" value="3"/>
</dbReference>
<protein>
    <recommendedName>
        <fullName evidence="1">RNA helicase</fullName>
        <ecNumber evidence="1">3.6.4.13</ecNumber>
    </recommendedName>
</protein>
<evidence type="ECO:0000256" key="6">
    <source>
        <dbReference type="ARBA" id="ARBA00022840"/>
    </source>
</evidence>
<dbReference type="InterPro" id="IPR016024">
    <property type="entry name" value="ARM-type_fold"/>
</dbReference>
<feature type="compositionally biased region" description="Polar residues" evidence="9">
    <location>
        <begin position="480"/>
        <end position="490"/>
    </location>
</feature>
<keyword evidence="8" id="KW-0479">Metal-binding</keyword>
<dbReference type="GO" id="GO:0042078">
    <property type="term" value="P:germ-line stem cell division"/>
    <property type="evidence" value="ECO:0007669"/>
    <property type="project" value="TreeGrafter"/>
</dbReference>
<dbReference type="GO" id="GO:0008270">
    <property type="term" value="F:zinc ion binding"/>
    <property type="evidence" value="ECO:0007669"/>
    <property type="project" value="UniProtKB-KW"/>
</dbReference>
<accession>A0A8S3RQC8</accession>
<sequence>MISIQILEINSPGHFFCREIDSETASFEHQHFLQLQEDLNQVYNQEQTVQQQYIPSKGEICIAFRQRDRQWYRVRNEGVFARKYGQEACCYFVDKGGETESISVRWIRKSLEKFLKLPFQIKECSVFGVKALTLAIQEDLSVAEKSCLKWDDSATTCMEACVKRSVSASAKVLYTDNTGRMHIILYLNKGGETYNFNDLLVAKRYAVPDETDGQVAPDQSKTTMTRNTKFLQTLLAEEQNASFSDSEIFGRHHTPSPLHSDTDDIIALKQFTGQEYLSDTNYKGSSSSSTLIGKPPKMKMSPTKRRERRSEDAADYKQIYISDKDSLTSEDTRSQRKNENSRFITKPCLSLSGNVSDTGMSDVRNINRNNLQVHNSYSDTESLSRGRSLSPTAITLGRGRASSPLNLCKERSPSPMTSSRGRSPSPMTLSRGSAPPISSALTPTGRGRGQLDILRLAKNFRLPPSSPSSTSDIDSDHKSSTSPQINTSLFNKLRDNPVLSSSLDSGGARQKVYRGVPGQFDDSESDSSAVLSNQNSGLNTLLRKDTNVPLTRGRLPKAALSRIGLSSGSDTDHSKNISSILKVNQQLAFTGSGNQDTKQEMRFSDDVASSSGAEISPSKKKSPSLRNMTEEEKRRADMISKQQGHQLLSILKPSCNTTGILGGVSLMGIEPVRMDNLDQVLVHSADRINPITDLKDAPIGKLMREPFAVVLVPSWKKIRHLLCVTHGLLQGEKKIRIIELYGSGEDLKMCPLINGCEILLCTPPSLKRVLELNYVHLNRLCHLVVDDAEVTLNNFTEEVRFIVKTYSDELRKQDDRTAPQQLMLFGTQWESKVQSFISSYMCEPKIAITSRYEASLYGKVRQIPVVCKHMQKPNKFLDILDDILKENCKLIIFASKVNLACNVYKLLQSRSLCAMLAHDSMDKFDIEEKSSSWYCDEGEEPIILVATDGSIPHLYINNATTIIHYDLPDSKTKFGNRMSCMSRHYWNFLTKDEEQSVIPTSYILITEESTETVDTISKLLIRSKVKLPEQLRQMLAGRNQALNLDKEKRLCHYLKAFGRCRHEDVCKDRHLIVPDIDGRSKLTCGYVKIRMTNIVDASHFHGIIQEHKAPDGTVTDLRCDYTNLLFQMQSFFGDHMNRQRHTNMCIGDVCAYEFSEIFHRVKITDLGNLNSNDGGIMATVKFVDDGTEQKVEAKKLFDLPQKLKNISFQAVDVFICRIKPIDSDEDWTPRASMFIHQLIEHKELDGRIVLSMENTLWLDPLVEEIELTAVGTKVHKMYVRSELLKNGFAVDNPKHLQNLYELCKGKIKIPDINKELHKSEETLSVDLLPENSEFHEVYVSAVELPNLFFVQRKESCKQLEKMMDCLNNTMDRCDENMPFTEEDLNEAICAAKFPDDDRWYRVKVICGQEEGSVEVFYGDYGDKRTVTREDLFQLPHDFMMVPFQAIECELAHVQPRGDDWDDESGDLFWDLTHMVNDDKKRVMASVVSKSPAVYSGLFKYEVVLYDTDTSDDVNLCQELVWSSLASPKPNSPLQELCPIPQMGRKIYKSTAQKIPDLCGIIYWEKITERAKKAPKDIFNIVGQNLQSSPLDLIGYKALASIIKMIGRISDPPSHQWILESLFSSARASQRLQQEIIEQECGIGIIKCLEQNCRPDIQEQAIISIDKFLEISNRICEWAQNFGVCTVAQKHLEKIGETSVEEAALKYLVKLMERSADQLRKEKLIRAVVSVLDKSQSEKVSQTS</sequence>
<evidence type="ECO:0000259" key="12">
    <source>
        <dbReference type="PROSITE" id="PS51194"/>
    </source>
</evidence>
<comment type="catalytic activity">
    <reaction evidence="7">
        <text>ATP + H2O = ADP + phosphate + H(+)</text>
        <dbReference type="Rhea" id="RHEA:13065"/>
        <dbReference type="ChEBI" id="CHEBI:15377"/>
        <dbReference type="ChEBI" id="CHEBI:15378"/>
        <dbReference type="ChEBI" id="CHEBI:30616"/>
        <dbReference type="ChEBI" id="CHEBI:43474"/>
        <dbReference type="ChEBI" id="CHEBI:456216"/>
        <dbReference type="EC" id="3.6.4.13"/>
    </reaction>
</comment>
<dbReference type="SUPFAM" id="SSF63748">
    <property type="entry name" value="Tudor/PWWP/MBT"/>
    <property type="match status" value="3"/>
</dbReference>
<reference evidence="13" key="1">
    <citation type="submission" date="2021-03" db="EMBL/GenBank/DDBJ databases">
        <authorList>
            <person name="Bekaert M."/>
        </authorList>
    </citation>
    <scope>NUCLEOTIDE SEQUENCE</scope>
</reference>
<feature type="region of interest" description="Disordered" evidence="9">
    <location>
        <begin position="278"/>
        <end position="317"/>
    </location>
</feature>
<feature type="region of interest" description="Disordered" evidence="9">
    <location>
        <begin position="591"/>
        <end position="635"/>
    </location>
</feature>
<name>A0A8S3RQC8_MYTED</name>
<feature type="region of interest" description="Disordered" evidence="9">
    <location>
        <begin position="460"/>
        <end position="533"/>
    </location>
</feature>
<evidence type="ECO:0000313" key="14">
    <source>
        <dbReference type="Proteomes" id="UP000683360"/>
    </source>
</evidence>
<evidence type="ECO:0000256" key="4">
    <source>
        <dbReference type="ARBA" id="ARBA00022801"/>
    </source>
</evidence>
<evidence type="ECO:0000256" key="9">
    <source>
        <dbReference type="SAM" id="MobiDB-lite"/>
    </source>
</evidence>
<dbReference type="SMART" id="SM00333">
    <property type="entry name" value="TUDOR"/>
    <property type="match status" value="3"/>
</dbReference>
<feature type="compositionally biased region" description="Polar residues" evidence="9">
    <location>
        <begin position="377"/>
        <end position="393"/>
    </location>
</feature>
<evidence type="ECO:0000256" key="5">
    <source>
        <dbReference type="ARBA" id="ARBA00022806"/>
    </source>
</evidence>
<dbReference type="GO" id="GO:0003724">
    <property type="term" value="F:RNA helicase activity"/>
    <property type="evidence" value="ECO:0007669"/>
    <property type="project" value="UniProtKB-EC"/>
</dbReference>
<keyword evidence="4 13" id="KW-0378">Hydrolase</keyword>
<dbReference type="SUPFAM" id="SSF48371">
    <property type="entry name" value="ARM repeat"/>
    <property type="match status" value="1"/>
</dbReference>
<feature type="zinc finger region" description="C3H1-type" evidence="8">
    <location>
        <begin position="1045"/>
        <end position="1073"/>
    </location>
</feature>
<dbReference type="InterPro" id="IPR002999">
    <property type="entry name" value="Tudor"/>
</dbReference>
<dbReference type="Gene3D" id="3.40.50.300">
    <property type="entry name" value="P-loop containing nucleotide triphosphate hydrolases"/>
    <property type="match status" value="2"/>
</dbReference>
<dbReference type="PANTHER" id="PTHR22655">
    <property type="entry name" value="ATP-DEPENDENT RNA HELICASE TDRD12-RELATED"/>
    <property type="match status" value="1"/>
</dbReference>
<dbReference type="GO" id="GO:0005524">
    <property type="term" value="F:ATP binding"/>
    <property type="evidence" value="ECO:0007669"/>
    <property type="project" value="UniProtKB-KW"/>
</dbReference>
<dbReference type="GO" id="GO:0016787">
    <property type="term" value="F:hydrolase activity"/>
    <property type="evidence" value="ECO:0007669"/>
    <property type="project" value="UniProtKB-KW"/>
</dbReference>
<comment type="caution">
    <text evidence="13">The sequence shown here is derived from an EMBL/GenBank/DDBJ whole genome shotgun (WGS) entry which is preliminary data.</text>
</comment>
<evidence type="ECO:0000313" key="13">
    <source>
        <dbReference type="EMBL" id="CAG2211319.1"/>
    </source>
</evidence>
<keyword evidence="3" id="KW-0547">Nucleotide-binding</keyword>
<keyword evidence="5" id="KW-0347">Helicase</keyword>
<dbReference type="InterPro" id="IPR027417">
    <property type="entry name" value="P-loop_NTPase"/>
</dbReference>
<dbReference type="Pfam" id="PF00567">
    <property type="entry name" value="TUDOR"/>
    <property type="match status" value="3"/>
</dbReference>
<proteinExistence type="predicted"/>
<dbReference type="Gene3D" id="2.40.50.90">
    <property type="match status" value="3"/>
</dbReference>
<feature type="compositionally biased region" description="Polar residues" evidence="9">
    <location>
        <begin position="414"/>
        <end position="431"/>
    </location>
</feature>
<dbReference type="InterPro" id="IPR001650">
    <property type="entry name" value="Helicase_C-like"/>
</dbReference>
<dbReference type="InterPro" id="IPR000571">
    <property type="entry name" value="Znf_CCCH"/>
</dbReference>
<keyword evidence="2" id="KW-0677">Repeat</keyword>